<dbReference type="Gene3D" id="3.60.15.10">
    <property type="entry name" value="Ribonuclease Z/Hydroxyacylglutathione hydrolase-like"/>
    <property type="match status" value="1"/>
</dbReference>
<protein>
    <submittedName>
        <fullName evidence="3">Beta-lactamase</fullName>
    </submittedName>
</protein>
<dbReference type="PATRIC" id="fig|1227498.3.peg.1898"/>
<keyword evidence="4" id="KW-1185">Reference proteome</keyword>
<dbReference type="CDD" id="cd07731">
    <property type="entry name" value="ComA-like_MBL-fold"/>
    <property type="match status" value="1"/>
</dbReference>
<dbReference type="InterPro" id="IPR036866">
    <property type="entry name" value="RibonucZ/Hydroxyglut_hydro"/>
</dbReference>
<dbReference type="PANTHER" id="PTHR30619">
    <property type="entry name" value="DNA INTERNALIZATION/COMPETENCE PROTEIN COMEC/REC2"/>
    <property type="match status" value="1"/>
</dbReference>
<dbReference type="Proteomes" id="UP000011531">
    <property type="component" value="Unassembled WGS sequence"/>
</dbReference>
<dbReference type="PANTHER" id="PTHR30619:SF1">
    <property type="entry name" value="RECOMBINATION PROTEIN 2"/>
    <property type="match status" value="1"/>
</dbReference>
<organism evidence="3 4">
    <name type="scientific">Natronococcus jeotgali DSM 18795</name>
    <dbReference type="NCBI Taxonomy" id="1227498"/>
    <lineage>
        <taxon>Archaea</taxon>
        <taxon>Methanobacteriati</taxon>
        <taxon>Methanobacteriota</taxon>
        <taxon>Stenosarchaea group</taxon>
        <taxon>Halobacteria</taxon>
        <taxon>Halobacteriales</taxon>
        <taxon>Natrialbaceae</taxon>
        <taxon>Natronococcus</taxon>
    </lineage>
</organism>
<evidence type="ECO:0000256" key="1">
    <source>
        <dbReference type="SAM" id="MobiDB-lite"/>
    </source>
</evidence>
<dbReference type="SMART" id="SM00849">
    <property type="entry name" value="Lactamase_B"/>
    <property type="match status" value="1"/>
</dbReference>
<dbReference type="EMBL" id="AOIA01000091">
    <property type="protein sequence ID" value="ELY61026.1"/>
    <property type="molecule type" value="Genomic_DNA"/>
</dbReference>
<gene>
    <name evidence="3" type="ORF">C492_09810</name>
</gene>
<name>L9XI10_9EURY</name>
<dbReference type="RefSeq" id="WP_008422834.1">
    <property type="nucleotide sequence ID" value="NZ_AOIA01000091.1"/>
</dbReference>
<proteinExistence type="predicted"/>
<feature type="region of interest" description="Disordered" evidence="1">
    <location>
        <begin position="26"/>
        <end position="58"/>
    </location>
</feature>
<dbReference type="OrthoDB" id="3327at2157"/>
<feature type="compositionally biased region" description="Polar residues" evidence="1">
    <location>
        <begin position="46"/>
        <end position="56"/>
    </location>
</feature>
<dbReference type="InterPro" id="IPR052159">
    <property type="entry name" value="Competence_DNA_uptake"/>
</dbReference>
<dbReference type="InterPro" id="IPR001279">
    <property type="entry name" value="Metallo-B-lactamas"/>
</dbReference>
<evidence type="ECO:0000313" key="3">
    <source>
        <dbReference type="EMBL" id="ELY61026.1"/>
    </source>
</evidence>
<dbReference type="AlphaFoldDB" id="L9XI10"/>
<comment type="caution">
    <text evidence="3">The sequence shown here is derived from an EMBL/GenBank/DDBJ whole genome shotgun (WGS) entry which is preliminary data.</text>
</comment>
<dbReference type="PROSITE" id="PS51257">
    <property type="entry name" value="PROKAR_LIPOPROTEIN"/>
    <property type="match status" value="1"/>
</dbReference>
<accession>L9XI10</accession>
<dbReference type="InterPro" id="IPR035681">
    <property type="entry name" value="ComA-like_MBL"/>
</dbReference>
<evidence type="ECO:0000259" key="2">
    <source>
        <dbReference type="SMART" id="SM00849"/>
    </source>
</evidence>
<reference evidence="3 4" key="1">
    <citation type="journal article" date="2014" name="PLoS Genet.">
        <title>Phylogenetically driven sequencing of extremely halophilic archaea reveals strategies for static and dynamic osmo-response.</title>
        <authorList>
            <person name="Becker E.A."/>
            <person name="Seitzer P.M."/>
            <person name="Tritt A."/>
            <person name="Larsen D."/>
            <person name="Krusor M."/>
            <person name="Yao A.I."/>
            <person name="Wu D."/>
            <person name="Madern D."/>
            <person name="Eisen J.A."/>
            <person name="Darling A.E."/>
            <person name="Facciotti M.T."/>
        </authorList>
    </citation>
    <scope>NUCLEOTIDE SEQUENCE [LARGE SCALE GENOMIC DNA]</scope>
    <source>
        <strain evidence="3 4">DSM 18795</strain>
    </source>
</reference>
<dbReference type="STRING" id="1227498.C492_09810"/>
<dbReference type="SUPFAM" id="SSF56281">
    <property type="entry name" value="Metallo-hydrolase/oxidoreductase"/>
    <property type="match status" value="1"/>
</dbReference>
<feature type="region of interest" description="Disordered" evidence="1">
    <location>
        <begin position="334"/>
        <end position="355"/>
    </location>
</feature>
<dbReference type="Pfam" id="PF00753">
    <property type="entry name" value="Lactamase_B"/>
    <property type="match status" value="1"/>
</dbReference>
<feature type="domain" description="Metallo-beta-lactamase" evidence="2">
    <location>
        <begin position="71"/>
        <end position="273"/>
    </location>
</feature>
<sequence length="355" mass="37839">MKRLPVIALVAAMLLLAGCADGGGTADPDRTDGTEADGNLTVPAENGSSDETSDSSGVDGELEIHHIDVGQADATLLVEPSGETMLVDSGDWRQDGAGVIEYLEARGVDRIDHLVTTHADADHIGGHAAVIEHYETERNGVGAVYDSGVTSNSQTYQRYLDAVETHDVELFVVDENDGFEFGDATVDVLNPPAGESGADKQYNSVTLLVEFGEFSYLTTGDAEADAEERMAEEYGSALESDVYHSGHHGSSTSSTRPFMERVDPAAAVISSAYDSQYGHPSDAVLEDYATRDIETYWTGVHGDIVLTTDGEDYGFETEREFSTDAGALLEEKRSDESRAALGPPIHVTPAPTAIQ</sequence>
<evidence type="ECO:0000313" key="4">
    <source>
        <dbReference type="Proteomes" id="UP000011531"/>
    </source>
</evidence>